<feature type="region of interest" description="Disordered" evidence="7">
    <location>
        <begin position="1"/>
        <end position="20"/>
    </location>
</feature>
<dbReference type="GO" id="GO:0097250">
    <property type="term" value="P:mitochondrial respirasome assembly"/>
    <property type="evidence" value="ECO:0007669"/>
    <property type="project" value="InterPro"/>
</dbReference>
<dbReference type="GO" id="GO:0005739">
    <property type="term" value="C:mitochondrion"/>
    <property type="evidence" value="ECO:0007669"/>
    <property type="project" value="GOC"/>
</dbReference>
<dbReference type="Proteomes" id="UP000594263">
    <property type="component" value="Unplaced"/>
</dbReference>
<organism evidence="9 10">
    <name type="scientific">Kalanchoe fedtschenkoi</name>
    <name type="common">Lavender scallops</name>
    <name type="synonym">South American air plant</name>
    <dbReference type="NCBI Taxonomy" id="63787"/>
    <lineage>
        <taxon>Eukaryota</taxon>
        <taxon>Viridiplantae</taxon>
        <taxon>Streptophyta</taxon>
        <taxon>Embryophyta</taxon>
        <taxon>Tracheophyta</taxon>
        <taxon>Spermatophyta</taxon>
        <taxon>Magnoliopsida</taxon>
        <taxon>eudicotyledons</taxon>
        <taxon>Gunneridae</taxon>
        <taxon>Pentapetalae</taxon>
        <taxon>Saxifragales</taxon>
        <taxon>Crassulaceae</taxon>
        <taxon>Kalanchoe</taxon>
    </lineage>
</organism>
<evidence type="ECO:0000256" key="1">
    <source>
        <dbReference type="ARBA" id="ARBA00004477"/>
    </source>
</evidence>
<evidence type="ECO:0000256" key="8">
    <source>
        <dbReference type="SAM" id="Phobius"/>
    </source>
</evidence>
<name>A0A7N0TD07_KALFE</name>
<dbReference type="AlphaFoldDB" id="A0A7N0TD07"/>
<evidence type="ECO:0000256" key="6">
    <source>
        <dbReference type="ARBA" id="ARBA00023136"/>
    </source>
</evidence>
<comment type="subcellular location">
    <subcellularLocation>
        <location evidence="1">Endoplasmic reticulum membrane</location>
        <topology evidence="1">Multi-pass membrane protein</topology>
    </subcellularLocation>
</comment>
<protein>
    <recommendedName>
        <fullName evidence="11">Rab5-interacting protein</fullName>
    </recommendedName>
</protein>
<keyword evidence="3 8" id="KW-0812">Transmembrane</keyword>
<dbReference type="EnsemblPlants" id="Kaladp0032s0337.1.v1.1">
    <property type="protein sequence ID" value="Kaladp0032s0337.1.v1.1"/>
    <property type="gene ID" value="Kaladp0032s0337.v1.1"/>
</dbReference>
<dbReference type="Gramene" id="Kaladp0032s0337.1.v1.1">
    <property type="protein sequence ID" value="Kaladp0032s0337.1.v1.1"/>
    <property type="gene ID" value="Kaladp0032s0337.v1.1"/>
</dbReference>
<evidence type="ECO:0000256" key="7">
    <source>
        <dbReference type="SAM" id="MobiDB-lite"/>
    </source>
</evidence>
<dbReference type="GO" id="GO:0005789">
    <property type="term" value="C:endoplasmic reticulum membrane"/>
    <property type="evidence" value="ECO:0007669"/>
    <property type="project" value="UniProtKB-SubCell"/>
</dbReference>
<evidence type="ECO:0000313" key="9">
    <source>
        <dbReference type="EnsemblPlants" id="Kaladp0032s0337.1.v1.1"/>
    </source>
</evidence>
<feature type="compositionally biased region" description="Basic and acidic residues" evidence="7">
    <location>
        <begin position="1"/>
        <end position="16"/>
    </location>
</feature>
<keyword evidence="5 8" id="KW-1133">Transmembrane helix</keyword>
<dbReference type="PANTHER" id="PTHR12906">
    <property type="entry name" value="PROTEIN C20ORF24 RAB5-INTERACTING PROTEIN"/>
    <property type="match status" value="1"/>
</dbReference>
<accession>A0A7N0TD07</accession>
<reference evidence="9" key="1">
    <citation type="submission" date="2021-01" db="UniProtKB">
        <authorList>
            <consortium name="EnsemblPlants"/>
        </authorList>
    </citation>
    <scope>IDENTIFICATION</scope>
</reference>
<dbReference type="PANTHER" id="PTHR12906:SF0">
    <property type="entry name" value="GEL COMPLEX SUBUNIT OPTI"/>
    <property type="match status" value="1"/>
</dbReference>
<feature type="transmembrane region" description="Helical" evidence="8">
    <location>
        <begin position="101"/>
        <end position="123"/>
    </location>
</feature>
<keyword evidence="6 8" id="KW-0472">Membrane</keyword>
<evidence type="ECO:0008006" key="11">
    <source>
        <dbReference type="Google" id="ProtNLM"/>
    </source>
</evidence>
<proteinExistence type="inferred from homology"/>
<evidence type="ECO:0000256" key="2">
    <source>
        <dbReference type="ARBA" id="ARBA00009436"/>
    </source>
</evidence>
<evidence type="ECO:0000313" key="10">
    <source>
        <dbReference type="Proteomes" id="UP000594263"/>
    </source>
</evidence>
<evidence type="ECO:0000256" key="5">
    <source>
        <dbReference type="ARBA" id="ARBA00022989"/>
    </source>
</evidence>
<dbReference type="InterPro" id="IPR010742">
    <property type="entry name" value="RCAF1"/>
</dbReference>
<dbReference type="OMA" id="ANSEWPD"/>
<evidence type="ECO:0000256" key="3">
    <source>
        <dbReference type="ARBA" id="ARBA00022692"/>
    </source>
</evidence>
<keyword evidence="10" id="KW-1185">Reference proteome</keyword>
<dbReference type="Pfam" id="PF07019">
    <property type="entry name" value="EMC6"/>
    <property type="match status" value="1"/>
</dbReference>
<sequence length="128" mass="14245">MKERKSTTKLAHHQDQNGHPPFKFAQLFDSEASWDKDQLGDTLHWIRQVVALICGLVCGAIPLIGGIWILLFLAISSAIVYGYYALILKVDEEEFGGHGTLLMEGLFASFTLFLLSWIVVYSLGISDS</sequence>
<comment type="similarity">
    <text evidence="2">Belongs to the EMC6 family.</text>
</comment>
<feature type="transmembrane region" description="Helical" evidence="8">
    <location>
        <begin position="49"/>
        <end position="81"/>
    </location>
</feature>
<evidence type="ECO:0000256" key="4">
    <source>
        <dbReference type="ARBA" id="ARBA00022824"/>
    </source>
</evidence>
<dbReference type="InterPro" id="IPR029008">
    <property type="entry name" value="EMC6-like"/>
</dbReference>
<keyword evidence="4" id="KW-0256">Endoplasmic reticulum</keyword>